<dbReference type="KEGG" id="mgy:MGMSRv2__0007"/>
<dbReference type="AlphaFoldDB" id="V6EVU9"/>
<dbReference type="HOGENOM" id="CLU_2683474_0_0_5"/>
<accession>V6EVU9</accession>
<name>V6EVU9_MAGGM</name>
<keyword evidence="2" id="KW-1185">Reference proteome</keyword>
<sequence length="74" mass="8634">MLMSFSMARHVVYCDRHTDQAQHHCMPSMTEYTVNMLSTIKYNSANYLYALPQLSETGQLLCGLFFWKCVFLIC</sequence>
<evidence type="ECO:0000313" key="1">
    <source>
        <dbReference type="EMBL" id="CDK97222.1"/>
    </source>
</evidence>
<organism evidence="1 2">
    <name type="scientific">Magnetospirillum gryphiswaldense (strain DSM 6361 / JCM 21280 / NBRC 15271 / MSR-1)</name>
    <dbReference type="NCBI Taxonomy" id="431944"/>
    <lineage>
        <taxon>Bacteria</taxon>
        <taxon>Pseudomonadati</taxon>
        <taxon>Pseudomonadota</taxon>
        <taxon>Alphaproteobacteria</taxon>
        <taxon>Rhodospirillales</taxon>
        <taxon>Rhodospirillaceae</taxon>
        <taxon>Magnetospirillum</taxon>
    </lineage>
</organism>
<proteinExistence type="predicted"/>
<reference evidence="1 2" key="1">
    <citation type="journal article" date="2014" name="Genome Announc.">
        <title>Complete genome sequence of Magnetospirillum gryphiswaldense MSR-1.</title>
        <authorList>
            <person name="Wang X."/>
            <person name="Wang Q."/>
            <person name="Zhang W."/>
            <person name="Wang Y."/>
            <person name="Li L."/>
            <person name="Wen T."/>
            <person name="Zhang T."/>
            <person name="Zhang Y."/>
            <person name="Xu J."/>
            <person name="Hu J."/>
            <person name="Li S."/>
            <person name="Liu L."/>
            <person name="Liu J."/>
            <person name="Jiang W."/>
            <person name="Tian J."/>
            <person name="Li Y."/>
            <person name="Schuler D."/>
            <person name="Wang L."/>
            <person name="Li J."/>
        </authorList>
    </citation>
    <scope>NUCLEOTIDE SEQUENCE [LARGE SCALE GENOMIC DNA]</scope>
    <source>
        <strain evidence="2">DSM 6361 / JCM 21280 / NBRC 15271 / MSR-1</strain>
    </source>
</reference>
<dbReference type="EMBL" id="HG794546">
    <property type="protein sequence ID" value="CDK97222.1"/>
    <property type="molecule type" value="Genomic_DNA"/>
</dbReference>
<evidence type="ECO:0000313" key="2">
    <source>
        <dbReference type="Proteomes" id="UP000018922"/>
    </source>
</evidence>
<dbReference type="Proteomes" id="UP000018922">
    <property type="component" value="Chromosome I"/>
</dbReference>
<protein>
    <submittedName>
        <fullName evidence="1">Uncharacterized protein</fullName>
    </submittedName>
</protein>
<gene>
    <name evidence="1" type="ordered locus">MGMSRv2__0007</name>
</gene>